<dbReference type="InterPro" id="IPR015943">
    <property type="entry name" value="WD40/YVTN_repeat-like_dom_sf"/>
</dbReference>
<dbReference type="InterPro" id="IPR055575">
    <property type="entry name" value="DUF7151"/>
</dbReference>
<feature type="domain" description="DUF7151" evidence="2">
    <location>
        <begin position="147"/>
        <end position="191"/>
    </location>
</feature>
<accession>A0AAE4BY56</accession>
<dbReference type="PROSITE" id="PS00018">
    <property type="entry name" value="EF_HAND_1"/>
    <property type="match status" value="1"/>
</dbReference>
<gene>
    <name evidence="3" type="ORF">J2738_004970</name>
</gene>
<dbReference type="CDD" id="cd15482">
    <property type="entry name" value="Sialidase_non-viral"/>
    <property type="match status" value="1"/>
</dbReference>
<dbReference type="GO" id="GO:0006892">
    <property type="term" value="P:post-Golgi vesicle-mediated transport"/>
    <property type="evidence" value="ECO:0007669"/>
    <property type="project" value="TreeGrafter"/>
</dbReference>
<protein>
    <recommendedName>
        <fullName evidence="2">DUF7151 domain-containing protein</fullName>
    </recommendedName>
</protein>
<sequence length="652" mass="65628">MAAISYNPLRRVSPRTPSPFVYPLQPLMPSSRPACRIIRNARLAAGLTASMALFACGGGGGGGGAGNAAFFVPTAPQPATPAPAGTPGESTVLMRVKPEAVGGNCTLGGARVEAGLDADNNHVLADSEVTSTQYICNATAGVDGLSTLVRMRAEPAGGNCAQGGSQVLAGKDLNRNDVLEDAEVTSSAYVCGGGPGATGAAGSNGRDSLLAFAAEAPGGTCTYGGQRVQSGLDLNANGVLDAAEVTATAYVCAAAPADTRWVNVTASSVQTESNTGYQANSGTGVTLTLPPAPTVGDWIKVVGVGSGGWTIAQNAGQRIDTRGLPGGSDFDWRSVALTSSWSSLASSADATRLAAASSSGDLYTSSDSGATWGLRLTGQTWSGVASSSDGLAVLAASNGGALFRSTDGGSTWSNDGSSRAWSAVASSADGSRLVATAYLGQIWTSSDGGSSWTARESNRAWRAVASSADGRVLVAATNGAQLYVSTDYGVSWTARASGQFWWSAASSADGSILYATVDTGAVWVSTDSGTTWEAQSVNREWRSIATSADGRYVVAATSGGRLYESSDSGRTWRATSDAGAWTAVASSADGVKVAAAKSGSAIHLGTRRASTTLGTAGSISGGQQDSLELQYVGGGVFLPVGYVLANVAFVIR</sequence>
<feature type="domain" description="DUF7151" evidence="2">
    <location>
        <begin position="93"/>
        <end position="136"/>
    </location>
</feature>
<dbReference type="PANTHER" id="PTHR12106">
    <property type="entry name" value="SORTILIN RELATED"/>
    <property type="match status" value="1"/>
</dbReference>
<dbReference type="RefSeq" id="WP_209537351.1">
    <property type="nucleotide sequence ID" value="NZ_JAVDQZ010000008.1"/>
</dbReference>
<dbReference type="EMBL" id="JAVDQZ010000008">
    <property type="protein sequence ID" value="MDR6428806.1"/>
    <property type="molecule type" value="Genomic_DNA"/>
</dbReference>
<name>A0AAE4BY56_VARPD</name>
<evidence type="ECO:0000256" key="1">
    <source>
        <dbReference type="SAM" id="Phobius"/>
    </source>
</evidence>
<dbReference type="SUPFAM" id="SSF50939">
    <property type="entry name" value="Sialidases"/>
    <property type="match status" value="1"/>
</dbReference>
<dbReference type="GO" id="GO:0016020">
    <property type="term" value="C:membrane"/>
    <property type="evidence" value="ECO:0007669"/>
    <property type="project" value="TreeGrafter"/>
</dbReference>
<dbReference type="Proteomes" id="UP001184828">
    <property type="component" value="Unassembled WGS sequence"/>
</dbReference>
<evidence type="ECO:0000259" key="2">
    <source>
        <dbReference type="Pfam" id="PF23657"/>
    </source>
</evidence>
<dbReference type="Gene3D" id="2.130.10.10">
    <property type="entry name" value="YVTN repeat-like/Quinoprotein amine dehydrogenase"/>
    <property type="match status" value="2"/>
</dbReference>
<proteinExistence type="predicted"/>
<keyword evidence="1" id="KW-0812">Transmembrane</keyword>
<feature type="domain" description="DUF7151" evidence="2">
    <location>
        <begin position="208"/>
        <end position="252"/>
    </location>
</feature>
<keyword evidence="1" id="KW-1133">Transmembrane helix</keyword>
<reference evidence="3" key="1">
    <citation type="submission" date="2023-07" db="EMBL/GenBank/DDBJ databases">
        <title>Sorghum-associated microbial communities from plants grown in Nebraska, USA.</title>
        <authorList>
            <person name="Schachtman D."/>
        </authorList>
    </citation>
    <scope>NUCLEOTIDE SEQUENCE</scope>
    <source>
        <strain evidence="3">DS2114</strain>
    </source>
</reference>
<evidence type="ECO:0000313" key="4">
    <source>
        <dbReference type="Proteomes" id="UP001184828"/>
    </source>
</evidence>
<keyword evidence="1" id="KW-0472">Membrane</keyword>
<feature type="transmembrane region" description="Helical" evidence="1">
    <location>
        <begin position="631"/>
        <end position="651"/>
    </location>
</feature>
<organism evidence="3 4">
    <name type="scientific">Variovorax paradoxus</name>
    <dbReference type="NCBI Taxonomy" id="34073"/>
    <lineage>
        <taxon>Bacteria</taxon>
        <taxon>Pseudomonadati</taxon>
        <taxon>Pseudomonadota</taxon>
        <taxon>Betaproteobacteria</taxon>
        <taxon>Burkholderiales</taxon>
        <taxon>Comamonadaceae</taxon>
        <taxon>Variovorax</taxon>
    </lineage>
</organism>
<dbReference type="InterPro" id="IPR050310">
    <property type="entry name" value="VPS10-sortilin"/>
</dbReference>
<dbReference type="InterPro" id="IPR036278">
    <property type="entry name" value="Sialidase_sf"/>
</dbReference>
<dbReference type="InterPro" id="IPR018247">
    <property type="entry name" value="EF_Hand_1_Ca_BS"/>
</dbReference>
<dbReference type="AlphaFoldDB" id="A0AAE4BY56"/>
<dbReference type="Pfam" id="PF23657">
    <property type="entry name" value="DUF7151"/>
    <property type="match status" value="3"/>
</dbReference>
<dbReference type="PANTHER" id="PTHR12106:SF27">
    <property type="entry name" value="SORTILIN-RELATED RECEPTOR"/>
    <property type="match status" value="1"/>
</dbReference>
<evidence type="ECO:0000313" key="3">
    <source>
        <dbReference type="EMBL" id="MDR6428806.1"/>
    </source>
</evidence>
<comment type="caution">
    <text evidence="3">The sequence shown here is derived from an EMBL/GenBank/DDBJ whole genome shotgun (WGS) entry which is preliminary data.</text>
</comment>